<dbReference type="InterPro" id="IPR001356">
    <property type="entry name" value="HD"/>
</dbReference>
<keyword evidence="15" id="KW-1185">Reference proteome</keyword>
<dbReference type="GO" id="GO:0009952">
    <property type="term" value="P:anterior/posterior pattern specification"/>
    <property type="evidence" value="ECO:0007669"/>
    <property type="project" value="TreeGrafter"/>
</dbReference>
<reference evidence="14" key="1">
    <citation type="submission" date="2025-08" db="UniProtKB">
        <authorList>
            <consortium name="Ensembl"/>
        </authorList>
    </citation>
    <scope>IDENTIFICATION</scope>
</reference>
<accession>A0A3B3ZQ56</accession>
<evidence type="ECO:0000313" key="14">
    <source>
        <dbReference type="Ensembl" id="ENSPMGP00000006813.1"/>
    </source>
</evidence>
<dbReference type="GO" id="GO:0000978">
    <property type="term" value="F:RNA polymerase II cis-regulatory region sequence-specific DNA binding"/>
    <property type="evidence" value="ECO:0007669"/>
    <property type="project" value="TreeGrafter"/>
</dbReference>
<reference evidence="14" key="2">
    <citation type="submission" date="2025-09" db="UniProtKB">
        <authorList>
            <consortium name="Ensembl"/>
        </authorList>
    </citation>
    <scope>IDENTIFICATION</scope>
</reference>
<feature type="region of interest" description="Disordered" evidence="12">
    <location>
        <begin position="1"/>
        <end position="26"/>
    </location>
</feature>
<dbReference type="InterPro" id="IPR050296">
    <property type="entry name" value="Antp_homeobox"/>
</dbReference>
<organism evidence="14 15">
    <name type="scientific">Periophthalmus magnuspinnatus</name>
    <dbReference type="NCBI Taxonomy" id="409849"/>
    <lineage>
        <taxon>Eukaryota</taxon>
        <taxon>Metazoa</taxon>
        <taxon>Chordata</taxon>
        <taxon>Craniata</taxon>
        <taxon>Vertebrata</taxon>
        <taxon>Euteleostomi</taxon>
        <taxon>Actinopterygii</taxon>
        <taxon>Neopterygii</taxon>
        <taxon>Teleostei</taxon>
        <taxon>Neoteleostei</taxon>
        <taxon>Acanthomorphata</taxon>
        <taxon>Gobiaria</taxon>
        <taxon>Gobiiformes</taxon>
        <taxon>Gobioidei</taxon>
        <taxon>Gobiidae</taxon>
        <taxon>Oxudercinae</taxon>
        <taxon>Periophthalmus</taxon>
    </lineage>
</organism>
<name>A0A3B3ZQ56_9GOBI</name>
<sequence length="158" mass="17786">WVRSAEGDESSFGAKTGQRGRQTYSRHQTLELEKEFHFSRYLTRRRRVEVSCTLGLTETQVKIWFQNRRMKWKKEHHQNSSSSPECSPMAPASPAAGVVTPPSLPPALLSPSSLLLFPLSSPLPAPCPINPLLFMKIYNTALQLYDFTAPPIGCRRST</sequence>
<dbReference type="InterPro" id="IPR009057">
    <property type="entry name" value="Homeodomain-like_sf"/>
</dbReference>
<feature type="region of interest" description="Disordered" evidence="12">
    <location>
        <begin position="75"/>
        <end position="98"/>
    </location>
</feature>
<evidence type="ECO:0000256" key="5">
    <source>
        <dbReference type="ARBA" id="ARBA00023015"/>
    </source>
</evidence>
<dbReference type="InterPro" id="IPR017970">
    <property type="entry name" value="Homeobox_CS"/>
</dbReference>
<evidence type="ECO:0000259" key="13">
    <source>
        <dbReference type="PROSITE" id="PS50071"/>
    </source>
</evidence>
<dbReference type="InterPro" id="IPR000047">
    <property type="entry name" value="HTH_motif"/>
</dbReference>
<dbReference type="PROSITE" id="PS00027">
    <property type="entry name" value="HOMEOBOX_1"/>
    <property type="match status" value="1"/>
</dbReference>
<keyword evidence="6 10" id="KW-0238">DNA-binding</keyword>
<keyword evidence="7 10" id="KW-0371">Homeobox</keyword>
<evidence type="ECO:0000256" key="2">
    <source>
        <dbReference type="ARBA" id="ARBA00004123"/>
    </source>
</evidence>
<dbReference type="PANTHER" id="PTHR45659:SF4">
    <property type="entry name" value="HOMEOBOX PROTEIN ABDOMINAL-A"/>
    <property type="match status" value="1"/>
</dbReference>
<comment type="similarity">
    <text evidence="3">Belongs to the Antp homeobox family.</text>
</comment>
<evidence type="ECO:0000256" key="4">
    <source>
        <dbReference type="ARBA" id="ARBA00022473"/>
    </source>
</evidence>
<proteinExistence type="inferred from homology"/>
<dbReference type="GO" id="GO:0005634">
    <property type="term" value="C:nucleus"/>
    <property type="evidence" value="ECO:0007669"/>
    <property type="project" value="UniProtKB-SubCell"/>
</dbReference>
<comment type="subcellular location">
    <subcellularLocation>
        <location evidence="2 10 11">Nucleus</location>
    </subcellularLocation>
</comment>
<evidence type="ECO:0000256" key="9">
    <source>
        <dbReference type="ARBA" id="ARBA00023242"/>
    </source>
</evidence>
<dbReference type="PANTHER" id="PTHR45659">
    <property type="entry name" value="HOMEOBOX PROTEIN HOX"/>
    <property type="match status" value="1"/>
</dbReference>
<feature type="DNA-binding region" description="Homeobox" evidence="10">
    <location>
        <begin position="17"/>
        <end position="76"/>
    </location>
</feature>
<protein>
    <recommendedName>
        <fullName evidence="13">Homeobox domain-containing protein</fullName>
    </recommendedName>
</protein>
<dbReference type="PRINTS" id="PR00031">
    <property type="entry name" value="HTHREPRESSR"/>
</dbReference>
<comment type="function">
    <text evidence="1">Sequence-specific transcription factor which is part of a developmental regulatory system that provides cells with specific positional identities on the anterior-posterior axis.</text>
</comment>
<dbReference type="Ensembl" id="ENSPMGT00000007245.1">
    <property type="protein sequence ID" value="ENSPMGP00000006813.1"/>
    <property type="gene ID" value="ENSPMGG00000005691.1"/>
</dbReference>
<dbReference type="Gene3D" id="1.10.10.60">
    <property type="entry name" value="Homeodomain-like"/>
    <property type="match status" value="1"/>
</dbReference>
<evidence type="ECO:0000313" key="15">
    <source>
        <dbReference type="Proteomes" id="UP000261520"/>
    </source>
</evidence>
<dbReference type="AlphaFoldDB" id="A0A3B3ZQ56"/>
<evidence type="ECO:0000256" key="8">
    <source>
        <dbReference type="ARBA" id="ARBA00023163"/>
    </source>
</evidence>
<dbReference type="STRING" id="409849.ENSPMGP00000006813"/>
<feature type="domain" description="Homeobox" evidence="13">
    <location>
        <begin position="15"/>
        <end position="75"/>
    </location>
</feature>
<dbReference type="PROSITE" id="PS50071">
    <property type="entry name" value="HOMEOBOX_2"/>
    <property type="match status" value="1"/>
</dbReference>
<dbReference type="CDD" id="cd00086">
    <property type="entry name" value="homeodomain"/>
    <property type="match status" value="1"/>
</dbReference>
<dbReference type="PRINTS" id="PR00024">
    <property type="entry name" value="HOMEOBOX"/>
</dbReference>
<keyword evidence="9 10" id="KW-0539">Nucleus</keyword>
<evidence type="ECO:0000256" key="10">
    <source>
        <dbReference type="PROSITE-ProRule" id="PRU00108"/>
    </source>
</evidence>
<evidence type="ECO:0000256" key="6">
    <source>
        <dbReference type="ARBA" id="ARBA00023125"/>
    </source>
</evidence>
<dbReference type="SMART" id="SM00389">
    <property type="entry name" value="HOX"/>
    <property type="match status" value="1"/>
</dbReference>
<evidence type="ECO:0000256" key="11">
    <source>
        <dbReference type="RuleBase" id="RU000682"/>
    </source>
</evidence>
<dbReference type="GO" id="GO:0000981">
    <property type="term" value="F:DNA-binding transcription factor activity, RNA polymerase II-specific"/>
    <property type="evidence" value="ECO:0007669"/>
    <property type="project" value="InterPro"/>
</dbReference>
<dbReference type="SUPFAM" id="SSF46689">
    <property type="entry name" value="Homeodomain-like"/>
    <property type="match status" value="1"/>
</dbReference>
<dbReference type="Proteomes" id="UP000261520">
    <property type="component" value="Unplaced"/>
</dbReference>
<dbReference type="InterPro" id="IPR020479">
    <property type="entry name" value="HD_metazoa"/>
</dbReference>
<keyword evidence="8" id="KW-0804">Transcription</keyword>
<dbReference type="Pfam" id="PF00046">
    <property type="entry name" value="Homeodomain"/>
    <property type="match status" value="1"/>
</dbReference>
<keyword evidence="5" id="KW-0805">Transcription regulation</keyword>
<evidence type="ECO:0000256" key="12">
    <source>
        <dbReference type="SAM" id="MobiDB-lite"/>
    </source>
</evidence>
<keyword evidence="4" id="KW-0217">Developmental protein</keyword>
<evidence type="ECO:0000256" key="7">
    <source>
        <dbReference type="ARBA" id="ARBA00023155"/>
    </source>
</evidence>
<evidence type="ECO:0000256" key="3">
    <source>
        <dbReference type="ARBA" id="ARBA00009107"/>
    </source>
</evidence>
<evidence type="ECO:0000256" key="1">
    <source>
        <dbReference type="ARBA" id="ARBA00003263"/>
    </source>
</evidence>